<evidence type="ECO:0000313" key="1">
    <source>
        <dbReference type="EMBL" id="KAI4868461.1"/>
    </source>
</evidence>
<sequence length="754" mass="83963">MDTKDISGDERYFAFFNQIKHNAELASRRKGEKPQDFPPPGLLIRQFMMNLSHAAIMRARGENYTLTTSQIPPHYPPCIRPIQELKPLMISRMTFETHHRGNQALIHVLTPPDRINAITAIVEDEEGTAVLLQLYNQPDESNVKMENILKEGDVCIVKEPFFKVTTAGSYSLRVDHVSDIIWLQDTDYRIPLNWRRRILSLDESSQDLRLQGNAAVGKQNWGEAESLYTDAIRTAETPEEKQLAHLNRSLINLHLGRPEKALDDASKGSAGEGSQREKALFREARALYSLGKFSPCLEKFSAVVRSNPNNSDAWAEIKRVKQRICEEETGSYQFASMYKQAEATPPLIDCATYAAPVAVRNSVGRGKGLFTTKPVKAGELLLCEKAFAYSYAGDDSPVGRSNTIILMNLNSETMCIGGQANLITQVVQKVYHNHVGSEVFTGLHHGDYTPVTASNVDGAPVVDTFLVTKIIGLNCFGSPRTSNNFTMTLLDGLHGKREKGSDAHTTCGVWPLASRINHSCVTNCRRSFIGDVMIVRASEDIDAGAELHFQYQQPEPDETFDETQKKLGNWGFACDCALCLDKKGTSRRVVRERETLLQSLKQVLRPTASAAQLARAAKILEALENTYAARPDDNAPPLPRLELWDPYVALGKTLVDRNKPAEGLEMLLKALEALGFVVAACPPRDAGDRKKAVLEIKHWGYVHDYTMEIFLQMLRAYGKLAPELCEVVKGYAGVAYSICVGEKETIGKRYPEFV</sequence>
<gene>
    <name evidence="1" type="ORF">F4820DRAFT_466081</name>
</gene>
<comment type="caution">
    <text evidence="1">The sequence shown here is derived from an EMBL/GenBank/DDBJ whole genome shotgun (WGS) entry which is preliminary data.</text>
</comment>
<dbReference type="EMBL" id="MU393438">
    <property type="protein sequence ID" value="KAI4868461.1"/>
    <property type="molecule type" value="Genomic_DNA"/>
</dbReference>
<keyword evidence="2" id="KW-1185">Reference proteome</keyword>
<organism evidence="1 2">
    <name type="scientific">Hypoxylon rubiginosum</name>
    <dbReference type="NCBI Taxonomy" id="110542"/>
    <lineage>
        <taxon>Eukaryota</taxon>
        <taxon>Fungi</taxon>
        <taxon>Dikarya</taxon>
        <taxon>Ascomycota</taxon>
        <taxon>Pezizomycotina</taxon>
        <taxon>Sordariomycetes</taxon>
        <taxon>Xylariomycetidae</taxon>
        <taxon>Xylariales</taxon>
        <taxon>Hypoxylaceae</taxon>
        <taxon>Hypoxylon</taxon>
    </lineage>
</organism>
<accession>A0ACB9Z9F4</accession>
<reference evidence="1 2" key="1">
    <citation type="journal article" date="2022" name="New Phytol.">
        <title>Ecological generalism drives hyperdiversity of secondary metabolite gene clusters in xylarialean endophytes.</title>
        <authorList>
            <person name="Franco M.E.E."/>
            <person name="Wisecaver J.H."/>
            <person name="Arnold A.E."/>
            <person name="Ju Y.M."/>
            <person name="Slot J.C."/>
            <person name="Ahrendt S."/>
            <person name="Moore L.P."/>
            <person name="Eastman K.E."/>
            <person name="Scott K."/>
            <person name="Konkel Z."/>
            <person name="Mondo S.J."/>
            <person name="Kuo A."/>
            <person name="Hayes R.D."/>
            <person name="Haridas S."/>
            <person name="Andreopoulos B."/>
            <person name="Riley R."/>
            <person name="LaButti K."/>
            <person name="Pangilinan J."/>
            <person name="Lipzen A."/>
            <person name="Amirebrahimi M."/>
            <person name="Yan J."/>
            <person name="Adam C."/>
            <person name="Keymanesh K."/>
            <person name="Ng V."/>
            <person name="Louie K."/>
            <person name="Northen T."/>
            <person name="Drula E."/>
            <person name="Henrissat B."/>
            <person name="Hsieh H.M."/>
            <person name="Youens-Clark K."/>
            <person name="Lutzoni F."/>
            <person name="Miadlikowska J."/>
            <person name="Eastwood D.C."/>
            <person name="Hamelin R.C."/>
            <person name="Grigoriev I.V."/>
            <person name="U'Ren J.M."/>
        </authorList>
    </citation>
    <scope>NUCLEOTIDE SEQUENCE [LARGE SCALE GENOMIC DNA]</scope>
    <source>
        <strain evidence="1 2">CBS 119005</strain>
    </source>
</reference>
<name>A0ACB9Z9F4_9PEZI</name>
<protein>
    <submittedName>
        <fullName evidence="1">Uncharacterized protein</fullName>
    </submittedName>
</protein>
<dbReference type="Proteomes" id="UP001497700">
    <property type="component" value="Unassembled WGS sequence"/>
</dbReference>
<evidence type="ECO:0000313" key="2">
    <source>
        <dbReference type="Proteomes" id="UP001497700"/>
    </source>
</evidence>
<proteinExistence type="predicted"/>